<organism evidence="1 2">
    <name type="scientific">Lacibacterium aquatile</name>
    <dbReference type="NCBI Taxonomy" id="1168082"/>
    <lineage>
        <taxon>Bacteria</taxon>
        <taxon>Pseudomonadati</taxon>
        <taxon>Pseudomonadota</taxon>
        <taxon>Alphaproteobacteria</taxon>
        <taxon>Rhodospirillales</taxon>
        <taxon>Rhodospirillaceae</taxon>
    </lineage>
</organism>
<evidence type="ECO:0000313" key="2">
    <source>
        <dbReference type="Proteomes" id="UP001597295"/>
    </source>
</evidence>
<dbReference type="InterPro" id="IPR010696">
    <property type="entry name" value="DUF1272"/>
</dbReference>
<protein>
    <submittedName>
        <fullName evidence="1">DUF1272 domain-containing protein</fullName>
    </submittedName>
</protein>
<evidence type="ECO:0000313" key="1">
    <source>
        <dbReference type="EMBL" id="MFD2262923.1"/>
    </source>
</evidence>
<accession>A0ABW5DQT4</accession>
<reference evidence="2" key="1">
    <citation type="journal article" date="2019" name="Int. J. Syst. Evol. Microbiol.">
        <title>The Global Catalogue of Microorganisms (GCM) 10K type strain sequencing project: providing services to taxonomists for standard genome sequencing and annotation.</title>
        <authorList>
            <consortium name="The Broad Institute Genomics Platform"/>
            <consortium name="The Broad Institute Genome Sequencing Center for Infectious Disease"/>
            <person name="Wu L."/>
            <person name="Ma J."/>
        </authorList>
    </citation>
    <scope>NUCLEOTIDE SEQUENCE [LARGE SCALE GENOMIC DNA]</scope>
    <source>
        <strain evidence="2">CGMCC 1.19062</strain>
    </source>
</reference>
<sequence>MALQLRPNCEYCDVDLPPDSDQARICTYECTFCSDCVETKLFNVCPNCGGGFAPRPIRPAQEWRNGLSLAKRPASTERVKASFTATEIADFSAKLRHIPPNKR</sequence>
<name>A0ABW5DQT4_9PROT</name>
<dbReference type="Proteomes" id="UP001597295">
    <property type="component" value="Unassembled WGS sequence"/>
</dbReference>
<gene>
    <name evidence="1" type="ORF">ACFSM5_08495</name>
</gene>
<dbReference type="EMBL" id="JBHUIP010000006">
    <property type="protein sequence ID" value="MFD2262923.1"/>
    <property type="molecule type" value="Genomic_DNA"/>
</dbReference>
<dbReference type="Pfam" id="PF06906">
    <property type="entry name" value="DUF1272"/>
    <property type="match status" value="1"/>
</dbReference>
<proteinExistence type="predicted"/>
<dbReference type="RefSeq" id="WP_379875892.1">
    <property type="nucleotide sequence ID" value="NZ_JBHUIP010000006.1"/>
</dbReference>
<comment type="caution">
    <text evidence="1">The sequence shown here is derived from an EMBL/GenBank/DDBJ whole genome shotgun (WGS) entry which is preliminary data.</text>
</comment>
<keyword evidence="2" id="KW-1185">Reference proteome</keyword>